<dbReference type="Proteomes" id="UP000006729">
    <property type="component" value="Chromosome 6"/>
</dbReference>
<accession>B9NBU2</accession>
<gene>
    <name evidence="1" type="ORF">POPTR_006G163200</name>
</gene>
<evidence type="ECO:0000313" key="2">
    <source>
        <dbReference type="Proteomes" id="UP000006729"/>
    </source>
</evidence>
<keyword evidence="2" id="KW-1185">Reference proteome</keyword>
<dbReference type="AlphaFoldDB" id="B9NBU2"/>
<proteinExistence type="predicted"/>
<dbReference type="EMBL" id="CM009295">
    <property type="protein sequence ID" value="PNT32020.1"/>
    <property type="molecule type" value="Genomic_DNA"/>
</dbReference>
<sequence length="76" mass="8614">MPLLEKLQIPYAKRESQIAFATREVAYEFPWLPLPKFRSELSDDVVQAGHQVLVVIPMSAAIAACALRLQLRYGEE</sequence>
<protein>
    <submittedName>
        <fullName evidence="1">Uncharacterized protein</fullName>
    </submittedName>
</protein>
<reference evidence="1 2" key="1">
    <citation type="journal article" date="2006" name="Science">
        <title>The genome of black cottonwood, Populus trichocarpa (Torr. &amp; Gray).</title>
        <authorList>
            <person name="Tuskan G.A."/>
            <person name="Difazio S."/>
            <person name="Jansson S."/>
            <person name="Bohlmann J."/>
            <person name="Grigoriev I."/>
            <person name="Hellsten U."/>
            <person name="Putnam N."/>
            <person name="Ralph S."/>
            <person name="Rombauts S."/>
            <person name="Salamov A."/>
            <person name="Schein J."/>
            <person name="Sterck L."/>
            <person name="Aerts A."/>
            <person name="Bhalerao R.R."/>
            <person name="Bhalerao R.P."/>
            <person name="Blaudez D."/>
            <person name="Boerjan W."/>
            <person name="Brun A."/>
            <person name="Brunner A."/>
            <person name="Busov V."/>
            <person name="Campbell M."/>
            <person name="Carlson J."/>
            <person name="Chalot M."/>
            <person name="Chapman J."/>
            <person name="Chen G.L."/>
            <person name="Cooper D."/>
            <person name="Coutinho P.M."/>
            <person name="Couturier J."/>
            <person name="Covert S."/>
            <person name="Cronk Q."/>
            <person name="Cunningham R."/>
            <person name="Davis J."/>
            <person name="Degroeve S."/>
            <person name="Dejardin A."/>
            <person name="Depamphilis C."/>
            <person name="Detter J."/>
            <person name="Dirks B."/>
            <person name="Dubchak I."/>
            <person name="Duplessis S."/>
            <person name="Ehlting J."/>
            <person name="Ellis B."/>
            <person name="Gendler K."/>
            <person name="Goodstein D."/>
            <person name="Gribskov M."/>
            <person name="Grimwood J."/>
            <person name="Groover A."/>
            <person name="Gunter L."/>
            <person name="Hamberger B."/>
            <person name="Heinze B."/>
            <person name="Helariutta Y."/>
            <person name="Henrissat B."/>
            <person name="Holligan D."/>
            <person name="Holt R."/>
            <person name="Huang W."/>
            <person name="Islam-Faridi N."/>
            <person name="Jones S."/>
            <person name="Jones-Rhoades M."/>
            <person name="Jorgensen R."/>
            <person name="Joshi C."/>
            <person name="Kangasjarvi J."/>
            <person name="Karlsson J."/>
            <person name="Kelleher C."/>
            <person name="Kirkpatrick R."/>
            <person name="Kirst M."/>
            <person name="Kohler A."/>
            <person name="Kalluri U."/>
            <person name="Larimer F."/>
            <person name="Leebens-Mack J."/>
            <person name="Leple J.C."/>
            <person name="Locascio P."/>
            <person name="Lou Y."/>
            <person name="Lucas S."/>
            <person name="Martin F."/>
            <person name="Montanini B."/>
            <person name="Napoli C."/>
            <person name="Nelson D.R."/>
            <person name="Nelson C."/>
            <person name="Nieminen K."/>
            <person name="Nilsson O."/>
            <person name="Pereda V."/>
            <person name="Peter G."/>
            <person name="Philippe R."/>
            <person name="Pilate G."/>
            <person name="Poliakov A."/>
            <person name="Razumovskaya J."/>
            <person name="Richardson P."/>
            <person name="Rinaldi C."/>
            <person name="Ritland K."/>
            <person name="Rouze P."/>
            <person name="Ryaboy D."/>
            <person name="Schmutz J."/>
            <person name="Schrader J."/>
            <person name="Segerman B."/>
            <person name="Shin H."/>
            <person name="Siddiqui A."/>
            <person name="Sterky F."/>
            <person name="Terry A."/>
            <person name="Tsai C.J."/>
            <person name="Uberbacher E."/>
            <person name="Unneberg P."/>
            <person name="Vahala J."/>
            <person name="Wall K."/>
            <person name="Wessler S."/>
            <person name="Yang G."/>
            <person name="Yin T."/>
            <person name="Douglas C."/>
            <person name="Marra M."/>
            <person name="Sandberg G."/>
            <person name="Van de Peer Y."/>
            <person name="Rokhsar D."/>
        </authorList>
    </citation>
    <scope>NUCLEOTIDE SEQUENCE [LARGE SCALE GENOMIC DNA]</scope>
    <source>
        <strain evidence="2">cv. Nisqually</strain>
    </source>
</reference>
<evidence type="ECO:0000313" key="1">
    <source>
        <dbReference type="EMBL" id="PNT32020.1"/>
    </source>
</evidence>
<name>B9NBU2_POPTR</name>
<organism evidence="1 2">
    <name type="scientific">Populus trichocarpa</name>
    <name type="common">Western balsam poplar</name>
    <name type="synonym">Populus balsamifera subsp. trichocarpa</name>
    <dbReference type="NCBI Taxonomy" id="3694"/>
    <lineage>
        <taxon>Eukaryota</taxon>
        <taxon>Viridiplantae</taxon>
        <taxon>Streptophyta</taxon>
        <taxon>Embryophyta</taxon>
        <taxon>Tracheophyta</taxon>
        <taxon>Spermatophyta</taxon>
        <taxon>Magnoliopsida</taxon>
        <taxon>eudicotyledons</taxon>
        <taxon>Gunneridae</taxon>
        <taxon>Pentapetalae</taxon>
        <taxon>rosids</taxon>
        <taxon>fabids</taxon>
        <taxon>Malpighiales</taxon>
        <taxon>Salicaceae</taxon>
        <taxon>Saliceae</taxon>
        <taxon>Populus</taxon>
    </lineage>
</organism>
<dbReference type="HOGENOM" id="CLU_2762563_0_0_1"/>
<dbReference type="InParanoid" id="B9NBU2"/>